<accession>A0AB34JIU4</accession>
<feature type="domain" description="Protein kinase" evidence="10">
    <location>
        <begin position="44"/>
        <end position="313"/>
    </location>
</feature>
<feature type="compositionally biased region" description="Low complexity" evidence="9">
    <location>
        <begin position="462"/>
        <end position="472"/>
    </location>
</feature>
<evidence type="ECO:0000256" key="6">
    <source>
        <dbReference type="ARBA" id="ARBA00022840"/>
    </source>
</evidence>
<protein>
    <recommendedName>
        <fullName evidence="1">non-specific serine/threonine protein kinase</fullName>
        <ecNumber evidence="1">2.7.11.1</ecNumber>
    </recommendedName>
</protein>
<dbReference type="AlphaFoldDB" id="A0AB34JIU4"/>
<keyword evidence="4" id="KW-0547">Nucleotide-binding</keyword>
<dbReference type="GO" id="GO:0004674">
    <property type="term" value="F:protein serine/threonine kinase activity"/>
    <property type="evidence" value="ECO:0007669"/>
    <property type="project" value="UniProtKB-KW"/>
</dbReference>
<dbReference type="EC" id="2.7.11.1" evidence="1"/>
<dbReference type="Proteomes" id="UP001515480">
    <property type="component" value="Unassembled WGS sequence"/>
</dbReference>
<keyword evidence="6" id="KW-0067">ATP-binding</keyword>
<dbReference type="SUPFAM" id="SSF56112">
    <property type="entry name" value="Protein kinase-like (PK-like)"/>
    <property type="match status" value="1"/>
</dbReference>
<feature type="region of interest" description="Disordered" evidence="9">
    <location>
        <begin position="393"/>
        <end position="547"/>
    </location>
</feature>
<dbReference type="InterPro" id="IPR051131">
    <property type="entry name" value="NEK_Ser/Thr_kinase_NIMA"/>
</dbReference>
<evidence type="ECO:0000256" key="8">
    <source>
        <dbReference type="ARBA" id="ARBA00048679"/>
    </source>
</evidence>
<sequence>MRKLSRNLVTSIPRFSSGGLLLWRHFEAAMALSQEDLRRLFQSYESVGILGRGQYGSAILLRSPSTGDMVVSKQIGVDGMSVDEMRKVENERRILELLQHENVISFLCSWSEPSLHGGGGVLHLVMEYAEGGTLADQLVAQADSGEPFPTAVVHRWMGQLCSALQHMHSHRILHRDLKTQNVFLTASADLKVGDFGISKALSTHTNLAETVCGTPYYLSPELVMGQPYKEPSDVWSLGVIMFELLTFHRPFTAPNIGFLILKISSVDYDETLLHSCPHPRALSDLPTRTGLLHKDPSERLTLSELSTFLRAFIPNEDIRATEWRPRLQVVTPTSLPAAEPWSAQQQVSQAAPAAAPPVGVMPPHMAASVLQRAHRRRVQRELAELAELHQMMHGGGRLDGGGEGSTPADEEALGSEESSGRATEADDDGAPPPRLSPQRAIITVKRSTPPSMPIHPRRPDAAAHTAKLAATARGTPSPARAASVDLRESRGAARRVPASSSDGTLGETFLSQRRWDSGRESGGEESGGEASARPSAEGSSRRASAVSVELEPLPLPKPPVPRHPGPHALSLPTSIPCSHLTRLPRHAPPSIACARYFSIPSSHLLPLPRRIYTFVSSHHCLLARPPPLFPTVGARRDVAPASIDVSGSTQGPGSDTSNSPSSMVGQPSMPTSPSASPSSASSTPLGADLQQHRRTRSRLFGT</sequence>
<keyword evidence="3" id="KW-0808">Transferase</keyword>
<comment type="caution">
    <text evidence="11">The sequence shown here is derived from an EMBL/GenBank/DDBJ whole genome shotgun (WGS) entry which is preliminary data.</text>
</comment>
<dbReference type="InterPro" id="IPR000719">
    <property type="entry name" value="Prot_kinase_dom"/>
</dbReference>
<evidence type="ECO:0000256" key="9">
    <source>
        <dbReference type="SAM" id="MobiDB-lite"/>
    </source>
</evidence>
<keyword evidence="12" id="KW-1185">Reference proteome</keyword>
<evidence type="ECO:0000259" key="10">
    <source>
        <dbReference type="PROSITE" id="PS50011"/>
    </source>
</evidence>
<dbReference type="InterPro" id="IPR008271">
    <property type="entry name" value="Ser/Thr_kinase_AS"/>
</dbReference>
<name>A0AB34JIU4_PRYPA</name>
<feature type="region of interest" description="Disordered" evidence="9">
    <location>
        <begin position="642"/>
        <end position="702"/>
    </location>
</feature>
<comment type="catalytic activity">
    <reaction evidence="8">
        <text>L-seryl-[protein] + ATP = O-phospho-L-seryl-[protein] + ADP + H(+)</text>
        <dbReference type="Rhea" id="RHEA:17989"/>
        <dbReference type="Rhea" id="RHEA-COMP:9863"/>
        <dbReference type="Rhea" id="RHEA-COMP:11604"/>
        <dbReference type="ChEBI" id="CHEBI:15378"/>
        <dbReference type="ChEBI" id="CHEBI:29999"/>
        <dbReference type="ChEBI" id="CHEBI:30616"/>
        <dbReference type="ChEBI" id="CHEBI:83421"/>
        <dbReference type="ChEBI" id="CHEBI:456216"/>
        <dbReference type="EC" id="2.7.11.1"/>
    </reaction>
</comment>
<keyword evidence="5" id="KW-0418">Kinase</keyword>
<organism evidence="11 12">
    <name type="scientific">Prymnesium parvum</name>
    <name type="common">Toxic golden alga</name>
    <dbReference type="NCBI Taxonomy" id="97485"/>
    <lineage>
        <taxon>Eukaryota</taxon>
        <taxon>Haptista</taxon>
        <taxon>Haptophyta</taxon>
        <taxon>Prymnesiophyceae</taxon>
        <taxon>Prymnesiales</taxon>
        <taxon>Prymnesiaceae</taxon>
        <taxon>Prymnesium</taxon>
    </lineage>
</organism>
<dbReference type="PROSITE" id="PS00108">
    <property type="entry name" value="PROTEIN_KINASE_ST"/>
    <property type="match status" value="1"/>
</dbReference>
<evidence type="ECO:0000256" key="3">
    <source>
        <dbReference type="ARBA" id="ARBA00022679"/>
    </source>
</evidence>
<dbReference type="PANTHER" id="PTHR44899:SF3">
    <property type="entry name" value="SERINE_THREONINE-PROTEIN KINASE NEK1"/>
    <property type="match status" value="1"/>
</dbReference>
<feature type="compositionally biased region" description="Basic residues" evidence="9">
    <location>
        <begin position="692"/>
        <end position="702"/>
    </location>
</feature>
<dbReference type="EMBL" id="JBGBPQ010000008">
    <property type="protein sequence ID" value="KAL1520817.1"/>
    <property type="molecule type" value="Genomic_DNA"/>
</dbReference>
<feature type="compositionally biased region" description="Basic and acidic residues" evidence="9">
    <location>
        <begin position="513"/>
        <end position="522"/>
    </location>
</feature>
<dbReference type="PROSITE" id="PS50011">
    <property type="entry name" value="PROTEIN_KINASE_DOM"/>
    <property type="match status" value="1"/>
</dbReference>
<gene>
    <name evidence="11" type="ORF">AB1Y20_022379</name>
</gene>
<feature type="compositionally biased region" description="Gly residues" evidence="9">
    <location>
        <begin position="393"/>
        <end position="404"/>
    </location>
</feature>
<evidence type="ECO:0000256" key="4">
    <source>
        <dbReference type="ARBA" id="ARBA00022741"/>
    </source>
</evidence>
<comment type="catalytic activity">
    <reaction evidence="7">
        <text>L-threonyl-[protein] + ATP = O-phospho-L-threonyl-[protein] + ADP + H(+)</text>
        <dbReference type="Rhea" id="RHEA:46608"/>
        <dbReference type="Rhea" id="RHEA-COMP:11060"/>
        <dbReference type="Rhea" id="RHEA-COMP:11605"/>
        <dbReference type="ChEBI" id="CHEBI:15378"/>
        <dbReference type="ChEBI" id="CHEBI:30013"/>
        <dbReference type="ChEBI" id="CHEBI:30616"/>
        <dbReference type="ChEBI" id="CHEBI:61977"/>
        <dbReference type="ChEBI" id="CHEBI:456216"/>
        <dbReference type="EC" id="2.7.11.1"/>
    </reaction>
</comment>
<evidence type="ECO:0000256" key="2">
    <source>
        <dbReference type="ARBA" id="ARBA00022527"/>
    </source>
</evidence>
<dbReference type="PANTHER" id="PTHR44899">
    <property type="entry name" value="CAMK FAMILY PROTEIN KINASE"/>
    <property type="match status" value="1"/>
</dbReference>
<dbReference type="Gene3D" id="1.10.510.10">
    <property type="entry name" value="Transferase(Phosphotransferase) domain 1"/>
    <property type="match status" value="1"/>
</dbReference>
<evidence type="ECO:0000313" key="12">
    <source>
        <dbReference type="Proteomes" id="UP001515480"/>
    </source>
</evidence>
<dbReference type="InterPro" id="IPR011009">
    <property type="entry name" value="Kinase-like_dom_sf"/>
</dbReference>
<dbReference type="Pfam" id="PF00069">
    <property type="entry name" value="Pkinase"/>
    <property type="match status" value="1"/>
</dbReference>
<feature type="compositionally biased region" description="Low complexity" evidence="9">
    <location>
        <begin position="528"/>
        <end position="547"/>
    </location>
</feature>
<feature type="compositionally biased region" description="Low complexity" evidence="9">
    <location>
        <begin position="667"/>
        <end position="684"/>
    </location>
</feature>
<evidence type="ECO:0000256" key="5">
    <source>
        <dbReference type="ARBA" id="ARBA00022777"/>
    </source>
</evidence>
<evidence type="ECO:0000256" key="1">
    <source>
        <dbReference type="ARBA" id="ARBA00012513"/>
    </source>
</evidence>
<evidence type="ECO:0000256" key="7">
    <source>
        <dbReference type="ARBA" id="ARBA00047899"/>
    </source>
</evidence>
<evidence type="ECO:0000313" key="11">
    <source>
        <dbReference type="EMBL" id="KAL1520817.1"/>
    </source>
</evidence>
<feature type="compositionally biased region" description="Polar residues" evidence="9">
    <location>
        <begin position="645"/>
        <end position="665"/>
    </location>
</feature>
<dbReference type="GO" id="GO:0005524">
    <property type="term" value="F:ATP binding"/>
    <property type="evidence" value="ECO:0007669"/>
    <property type="project" value="UniProtKB-KW"/>
</dbReference>
<reference evidence="11 12" key="1">
    <citation type="journal article" date="2024" name="Science">
        <title>Giant polyketide synthase enzymes in the biosynthesis of giant marine polyether toxins.</title>
        <authorList>
            <person name="Fallon T.R."/>
            <person name="Shende V.V."/>
            <person name="Wierzbicki I.H."/>
            <person name="Pendleton A.L."/>
            <person name="Watervoot N.F."/>
            <person name="Auber R.P."/>
            <person name="Gonzalez D.J."/>
            <person name="Wisecaver J.H."/>
            <person name="Moore B.S."/>
        </authorList>
    </citation>
    <scope>NUCLEOTIDE SEQUENCE [LARGE SCALE GENOMIC DNA]</scope>
    <source>
        <strain evidence="11 12">12B1</strain>
    </source>
</reference>
<keyword evidence="2" id="KW-0723">Serine/threonine-protein kinase</keyword>
<proteinExistence type="predicted"/>
<dbReference type="SMART" id="SM00220">
    <property type="entry name" value="S_TKc"/>
    <property type="match status" value="1"/>
</dbReference>